<proteinExistence type="predicted"/>
<dbReference type="SUPFAM" id="SSF55073">
    <property type="entry name" value="Nucleotide cyclase"/>
    <property type="match status" value="1"/>
</dbReference>
<feature type="transmembrane region" description="Helical" evidence="5">
    <location>
        <begin position="184"/>
        <end position="205"/>
    </location>
</feature>
<keyword evidence="5" id="KW-1133">Transmembrane helix</keyword>
<dbReference type="FunFam" id="3.30.70.270:FF:000001">
    <property type="entry name" value="Diguanylate cyclase domain protein"/>
    <property type="match status" value="1"/>
</dbReference>
<comment type="catalytic activity">
    <reaction evidence="4">
        <text>2 GTP = 3',3'-c-di-GMP + 2 diphosphate</text>
        <dbReference type="Rhea" id="RHEA:24898"/>
        <dbReference type="ChEBI" id="CHEBI:33019"/>
        <dbReference type="ChEBI" id="CHEBI:37565"/>
        <dbReference type="ChEBI" id="CHEBI:58805"/>
        <dbReference type="EC" id="2.7.7.65"/>
    </reaction>
</comment>
<comment type="cofactor">
    <cofactor evidence="1">
        <name>Mg(2+)</name>
        <dbReference type="ChEBI" id="CHEBI:18420"/>
    </cofactor>
</comment>
<dbReference type="GO" id="GO:1902201">
    <property type="term" value="P:negative regulation of bacterial-type flagellum-dependent cell motility"/>
    <property type="evidence" value="ECO:0007669"/>
    <property type="project" value="TreeGrafter"/>
</dbReference>
<keyword evidence="5" id="KW-0812">Transmembrane</keyword>
<dbReference type="InterPro" id="IPR029787">
    <property type="entry name" value="Nucleotide_cyclase"/>
</dbReference>
<comment type="caution">
    <text evidence="7">The sequence shown here is derived from an EMBL/GenBank/DDBJ whole genome shotgun (WGS) entry which is preliminary data.</text>
</comment>
<dbReference type="NCBIfam" id="TIGR00254">
    <property type="entry name" value="GGDEF"/>
    <property type="match status" value="1"/>
</dbReference>
<comment type="subcellular location">
    <subcellularLocation>
        <location evidence="2">Cell inner membrane</location>
    </subcellularLocation>
</comment>
<dbReference type="Gene3D" id="3.30.70.270">
    <property type="match status" value="1"/>
</dbReference>
<sequence length="523" mass="59073">MPPHRPGRRHRRLIITVLSALIVALTVGAGAALLMVRQHVRHLAHPDAHSELWQAYQLRAELDRSLNTARQVLAGRSDSDALATRVEVLSSLLPPLRETPIYAYLGMPRPEIQATLERIQRLSDDWLARAPWGQPQAAKVLAEQMQRELPPLLEPTHELVVATNIALTNYLDAERLDLQHAFNLLAWVLSGLGLCSVLLALRVIANSRRKLLLTQRLNDLNHSLEQRVEQRTHELSERKALLRYILDTSPSDVALLSDEDSRAHYVSPRLLRRTGIRPHEPFTLHRLFDDPDEEARFRLSLAEHGQLDSWETRLAGNPPYWAIVWARRMEVDGRPASLVWSFDINQRKTMEQELRLLATTDPLTGLQNRHAFVKRGVALLKSAQRYNRQCSALMLDIDFFKPINDTHGHAFGDAVLQAVARELSHSLREVDLLGRLGGEEFAAILPETDLQQARQVAERVRNSVQALSFTSEDGSRVRLTLSIGVAARRDGELRLEDLLARADRALYRAKAGGRNRTETAPGP</sequence>
<evidence type="ECO:0000256" key="1">
    <source>
        <dbReference type="ARBA" id="ARBA00001946"/>
    </source>
</evidence>
<dbReference type="Gene3D" id="3.30.450.20">
    <property type="entry name" value="PAS domain"/>
    <property type="match status" value="1"/>
</dbReference>
<evidence type="ECO:0000256" key="5">
    <source>
        <dbReference type="SAM" id="Phobius"/>
    </source>
</evidence>
<dbReference type="AlphaFoldDB" id="A0A7W7KH41"/>
<evidence type="ECO:0000256" key="4">
    <source>
        <dbReference type="ARBA" id="ARBA00034247"/>
    </source>
</evidence>
<organism evidence="7 8">
    <name type="scientific">Pseudomonas nitroreducens</name>
    <dbReference type="NCBI Taxonomy" id="46680"/>
    <lineage>
        <taxon>Bacteria</taxon>
        <taxon>Pseudomonadati</taxon>
        <taxon>Pseudomonadota</taxon>
        <taxon>Gammaproteobacteria</taxon>
        <taxon>Pseudomonadales</taxon>
        <taxon>Pseudomonadaceae</taxon>
        <taxon>Pseudomonas</taxon>
    </lineage>
</organism>
<name>A0A7W7KH41_PSENT</name>
<dbReference type="Proteomes" id="UP000566995">
    <property type="component" value="Unassembled WGS sequence"/>
</dbReference>
<reference evidence="7 8" key="1">
    <citation type="submission" date="2020-08" db="EMBL/GenBank/DDBJ databases">
        <title>Functional genomics of gut bacteria from endangered species of beetles.</title>
        <authorList>
            <person name="Carlos-Shanley C."/>
        </authorList>
    </citation>
    <scope>NUCLEOTIDE SEQUENCE [LARGE SCALE GENOMIC DNA]</scope>
    <source>
        <strain evidence="7 8">S00179</strain>
    </source>
</reference>
<dbReference type="Pfam" id="PF00990">
    <property type="entry name" value="GGDEF"/>
    <property type="match status" value="1"/>
</dbReference>
<evidence type="ECO:0000313" key="7">
    <source>
        <dbReference type="EMBL" id="MBB4862395.1"/>
    </source>
</evidence>
<dbReference type="EC" id="2.7.7.65" evidence="3"/>
<evidence type="ECO:0000256" key="3">
    <source>
        <dbReference type="ARBA" id="ARBA00012528"/>
    </source>
</evidence>
<dbReference type="InterPro" id="IPR000160">
    <property type="entry name" value="GGDEF_dom"/>
</dbReference>
<dbReference type="InterPro" id="IPR035965">
    <property type="entry name" value="PAS-like_dom_sf"/>
</dbReference>
<protein>
    <recommendedName>
        <fullName evidence="3">diguanylate cyclase</fullName>
        <ecNumber evidence="3">2.7.7.65</ecNumber>
    </recommendedName>
</protein>
<dbReference type="InterPro" id="IPR050469">
    <property type="entry name" value="Diguanylate_Cyclase"/>
</dbReference>
<gene>
    <name evidence="7" type="ORF">HNP46_001233</name>
</gene>
<evidence type="ECO:0000259" key="6">
    <source>
        <dbReference type="PROSITE" id="PS50887"/>
    </source>
</evidence>
<dbReference type="PROSITE" id="PS50887">
    <property type="entry name" value="GGDEF"/>
    <property type="match status" value="1"/>
</dbReference>
<dbReference type="InterPro" id="IPR043128">
    <property type="entry name" value="Rev_trsase/Diguanyl_cyclase"/>
</dbReference>
<dbReference type="RefSeq" id="WP_184586794.1">
    <property type="nucleotide sequence ID" value="NZ_JACHLI010000003.1"/>
</dbReference>
<evidence type="ECO:0000313" key="8">
    <source>
        <dbReference type="Proteomes" id="UP000566995"/>
    </source>
</evidence>
<dbReference type="SMART" id="SM00267">
    <property type="entry name" value="GGDEF"/>
    <property type="match status" value="1"/>
</dbReference>
<evidence type="ECO:0000256" key="2">
    <source>
        <dbReference type="ARBA" id="ARBA00004533"/>
    </source>
</evidence>
<feature type="domain" description="GGDEF" evidence="6">
    <location>
        <begin position="388"/>
        <end position="522"/>
    </location>
</feature>
<dbReference type="CDD" id="cd01949">
    <property type="entry name" value="GGDEF"/>
    <property type="match status" value="1"/>
</dbReference>
<feature type="transmembrane region" description="Helical" evidence="5">
    <location>
        <begin position="12"/>
        <end position="36"/>
    </location>
</feature>
<accession>A0A7W7KH41</accession>
<dbReference type="PANTHER" id="PTHR45138">
    <property type="entry name" value="REGULATORY COMPONENTS OF SENSORY TRANSDUCTION SYSTEM"/>
    <property type="match status" value="1"/>
</dbReference>
<dbReference type="PANTHER" id="PTHR45138:SF9">
    <property type="entry name" value="DIGUANYLATE CYCLASE DGCM-RELATED"/>
    <property type="match status" value="1"/>
</dbReference>
<dbReference type="GO" id="GO:0005886">
    <property type="term" value="C:plasma membrane"/>
    <property type="evidence" value="ECO:0007669"/>
    <property type="project" value="UniProtKB-SubCell"/>
</dbReference>
<dbReference type="GO" id="GO:0043709">
    <property type="term" value="P:cell adhesion involved in single-species biofilm formation"/>
    <property type="evidence" value="ECO:0007669"/>
    <property type="project" value="TreeGrafter"/>
</dbReference>
<keyword evidence="5" id="KW-0472">Membrane</keyword>
<dbReference type="EMBL" id="JACHLI010000003">
    <property type="protein sequence ID" value="MBB4862395.1"/>
    <property type="molecule type" value="Genomic_DNA"/>
</dbReference>
<dbReference type="SUPFAM" id="SSF55785">
    <property type="entry name" value="PYP-like sensor domain (PAS domain)"/>
    <property type="match status" value="1"/>
</dbReference>
<dbReference type="GO" id="GO:0052621">
    <property type="term" value="F:diguanylate cyclase activity"/>
    <property type="evidence" value="ECO:0007669"/>
    <property type="project" value="UniProtKB-EC"/>
</dbReference>